<dbReference type="InterPro" id="IPR036322">
    <property type="entry name" value="WD40_repeat_dom_sf"/>
</dbReference>
<dbReference type="AlphaFoldDB" id="R0ILA2"/>
<dbReference type="STRING" id="671987.R0ILA2"/>
<dbReference type="Pfam" id="PF06985">
    <property type="entry name" value="HET"/>
    <property type="match status" value="1"/>
</dbReference>
<evidence type="ECO:0000256" key="1">
    <source>
        <dbReference type="SAM" id="MobiDB-lite"/>
    </source>
</evidence>
<reference evidence="3 4" key="1">
    <citation type="journal article" date="2012" name="PLoS Pathog.">
        <title>Diverse lifestyles and strategies of plant pathogenesis encoded in the genomes of eighteen Dothideomycetes fungi.</title>
        <authorList>
            <person name="Ohm R.A."/>
            <person name="Feau N."/>
            <person name="Henrissat B."/>
            <person name="Schoch C.L."/>
            <person name="Horwitz B.A."/>
            <person name="Barry K.W."/>
            <person name="Condon B.J."/>
            <person name="Copeland A.C."/>
            <person name="Dhillon B."/>
            <person name="Glaser F."/>
            <person name="Hesse C.N."/>
            <person name="Kosti I."/>
            <person name="LaButti K."/>
            <person name="Lindquist E.A."/>
            <person name="Lucas S."/>
            <person name="Salamov A.A."/>
            <person name="Bradshaw R.E."/>
            <person name="Ciuffetti L."/>
            <person name="Hamelin R.C."/>
            <person name="Kema G.H.J."/>
            <person name="Lawrence C."/>
            <person name="Scott J.A."/>
            <person name="Spatafora J.W."/>
            <person name="Turgeon B.G."/>
            <person name="de Wit P.J.G.M."/>
            <person name="Zhong S."/>
            <person name="Goodwin S.B."/>
            <person name="Grigoriev I.V."/>
        </authorList>
    </citation>
    <scope>NUCLEOTIDE SEQUENCE [LARGE SCALE GENOMIC DNA]</scope>
    <source>
        <strain evidence="4">28A</strain>
    </source>
</reference>
<evidence type="ECO:0000259" key="2">
    <source>
        <dbReference type="Pfam" id="PF06985"/>
    </source>
</evidence>
<feature type="compositionally biased region" description="Acidic residues" evidence="1">
    <location>
        <begin position="364"/>
        <end position="381"/>
    </location>
</feature>
<feature type="compositionally biased region" description="Basic residues" evidence="1">
    <location>
        <begin position="410"/>
        <end position="419"/>
    </location>
</feature>
<gene>
    <name evidence="3" type="ORF">SETTUDRAFT_161599</name>
</gene>
<reference evidence="3 4" key="2">
    <citation type="journal article" date="2013" name="PLoS Genet.">
        <title>Comparative genome structure, secondary metabolite, and effector coding capacity across Cochliobolus pathogens.</title>
        <authorList>
            <person name="Condon B.J."/>
            <person name="Leng Y."/>
            <person name="Wu D."/>
            <person name="Bushley K.E."/>
            <person name="Ohm R.A."/>
            <person name="Otillar R."/>
            <person name="Martin J."/>
            <person name="Schackwitz W."/>
            <person name="Grimwood J."/>
            <person name="MohdZainudin N."/>
            <person name="Xue C."/>
            <person name="Wang R."/>
            <person name="Manning V.A."/>
            <person name="Dhillon B."/>
            <person name="Tu Z.J."/>
            <person name="Steffenson B.J."/>
            <person name="Salamov A."/>
            <person name="Sun H."/>
            <person name="Lowry S."/>
            <person name="LaButti K."/>
            <person name="Han J."/>
            <person name="Copeland A."/>
            <person name="Lindquist E."/>
            <person name="Barry K."/>
            <person name="Schmutz J."/>
            <person name="Baker S.E."/>
            <person name="Ciuffetti L.M."/>
            <person name="Grigoriev I.V."/>
            <person name="Zhong S."/>
            <person name="Turgeon B.G."/>
        </authorList>
    </citation>
    <scope>NUCLEOTIDE SEQUENCE [LARGE SCALE GENOMIC DNA]</scope>
    <source>
        <strain evidence="4">28A</strain>
    </source>
</reference>
<dbReference type="PANTHER" id="PTHR24148:SF80">
    <property type="entry name" value="HETEROKARYON INCOMPATIBILITY DOMAIN-CONTAINING PROTEIN"/>
    <property type="match status" value="1"/>
</dbReference>
<accession>R0ILA2</accession>
<dbReference type="HOGENOM" id="CLU_280054_0_0_1"/>
<feature type="compositionally biased region" description="Acidic residues" evidence="1">
    <location>
        <begin position="392"/>
        <end position="405"/>
    </location>
</feature>
<dbReference type="SUPFAM" id="SSF50978">
    <property type="entry name" value="WD40 repeat-like"/>
    <property type="match status" value="1"/>
</dbReference>
<feature type="region of interest" description="Disordered" evidence="1">
    <location>
        <begin position="357"/>
        <end position="426"/>
    </location>
</feature>
<dbReference type="Pfam" id="PF26639">
    <property type="entry name" value="Het-6_barrel"/>
    <property type="match status" value="1"/>
</dbReference>
<dbReference type="InterPro" id="IPR052895">
    <property type="entry name" value="HetReg/Transcr_Mod"/>
</dbReference>
<dbReference type="SMART" id="SM00320">
    <property type="entry name" value="WD40"/>
    <property type="match status" value="3"/>
</dbReference>
<organism evidence="3 4">
    <name type="scientific">Exserohilum turcicum (strain 28A)</name>
    <name type="common">Northern leaf blight fungus</name>
    <name type="synonym">Setosphaeria turcica</name>
    <dbReference type="NCBI Taxonomy" id="671987"/>
    <lineage>
        <taxon>Eukaryota</taxon>
        <taxon>Fungi</taxon>
        <taxon>Dikarya</taxon>
        <taxon>Ascomycota</taxon>
        <taxon>Pezizomycotina</taxon>
        <taxon>Dothideomycetes</taxon>
        <taxon>Pleosporomycetidae</taxon>
        <taxon>Pleosporales</taxon>
        <taxon>Pleosporineae</taxon>
        <taxon>Pleosporaceae</taxon>
        <taxon>Exserohilum</taxon>
    </lineage>
</organism>
<protein>
    <recommendedName>
        <fullName evidence="2">Heterokaryon incompatibility domain-containing protein</fullName>
    </recommendedName>
</protein>
<feature type="compositionally biased region" description="Basic and acidic residues" evidence="1">
    <location>
        <begin position="382"/>
        <end position="391"/>
    </location>
</feature>
<dbReference type="Gene3D" id="2.130.10.10">
    <property type="entry name" value="YVTN repeat-like/Quinoprotein amine dehydrogenase"/>
    <property type="match status" value="2"/>
</dbReference>
<name>R0ILA2_EXST2</name>
<dbReference type="Proteomes" id="UP000016935">
    <property type="component" value="Unassembled WGS sequence"/>
</dbReference>
<sequence>MFENLCALPVDHDIFVQAVHPKEPLVAVGLANGDVHTYRLPSGASDDDDDDDGDGDNNTTLASENGFGTIDRIWRTRRHKGSCRTLGYSVDGASLFSAGTDGIVKMADATTGQVAAKIAIPLDPSNGAIDAPTLVHALSPQSLILSTDSGALHIYDIRNLRGGGKVSLKPENTHRPHDDYVSSLTPLPPTQASTSGFSKQWVTTGGSTLAVTDIRRGVMVRSEDQEEELLSSAIVTGLPTKGSNVGEKVVVGASNGVLTLWERGVWDDQDERIIIDRSKGGGESLDAITVVPDGLGPGGKIVAVGMGNGNIRFAKIGPNKIVAELKHDELSHESVIGLDFDVTGRMISSGGKTVKVWGEQTWQDVDEDDDDGDDDDEEDETPGGKRQHDSDGADDSDEDMDDSSDDEPKQKRKRRKRNKGQQAKGHEDCNCFYSALSKTDVFEAATLEGPSHDKGHMDDVALGHIREFVAHKQSQSRQRTAPHSSSQLYRPLGQGEIRVLELCAGEFEAPLHANLHAVSIDFSHPPREHRRTFTWTRHTNHAVSLATGNPVWYTALSYCWGAPVFDQAIRIDNDSLQISQSLAGALRHLRLAEKSVFVWTDQICINQQDLAEKGQQIPLMGMIYTHATNTLIWLGDVDGDDPARAFDLMETVYTRLQGIDAQVTAADFGRLDFPPALDQAWWAVRQLLRRPWFSRLWTIQEAVLSRNLFLKCGPASACWDDFAAWCACLEQTGILGWLTGNIDLDRELHDGRQSTLLPPQGASIVNSIQADRLQGLALTQKEYLLNILVSTRYAQATEAKDKVYGVLGIAESTIVPDYSPSLSARDVYHEACLTQIPTFQYELLSCVDHDQPLQPSWVPDWSQARMTNALGYSTKAWALYCAGGRPVTGKEPPRMTLSSDKKAITFTGKVFDSIASLGGVCENPALDIDDPKSANIDLASYVALAIKSRQWQRYLIEGTSVYEAFFWTLLAGRDGSSISAPTQEHSEAFGLILDSTTGQTPSLPGQAMSARRQKGHFTLDNLKTRKPAKTLEDLQTALRAALKMRRFAVTKQGYFALVPRGARIGDEIAVFDRACVPFVIRRTNHDSVQRAFELLGEAYVHGVMKGEVIDMANVEFEDITLI</sequence>
<keyword evidence="4" id="KW-1185">Reference proteome</keyword>
<evidence type="ECO:0000313" key="3">
    <source>
        <dbReference type="EMBL" id="EOA85850.1"/>
    </source>
</evidence>
<feature type="domain" description="Heterokaryon incompatibility" evidence="2">
    <location>
        <begin position="553"/>
        <end position="701"/>
    </location>
</feature>
<dbReference type="eggNOG" id="KOG2444">
    <property type="taxonomic scope" value="Eukaryota"/>
</dbReference>
<dbReference type="GeneID" id="19398174"/>
<feature type="region of interest" description="Disordered" evidence="1">
    <location>
        <begin position="39"/>
        <end position="63"/>
    </location>
</feature>
<dbReference type="EMBL" id="KB908626">
    <property type="protein sequence ID" value="EOA85850.1"/>
    <property type="molecule type" value="Genomic_DNA"/>
</dbReference>
<feature type="compositionally biased region" description="Acidic residues" evidence="1">
    <location>
        <begin position="45"/>
        <end position="55"/>
    </location>
</feature>
<dbReference type="RefSeq" id="XP_008026442.1">
    <property type="nucleotide sequence ID" value="XM_008028251.1"/>
</dbReference>
<dbReference type="InterPro" id="IPR001680">
    <property type="entry name" value="WD40_rpt"/>
</dbReference>
<dbReference type="InterPro" id="IPR010730">
    <property type="entry name" value="HET"/>
</dbReference>
<dbReference type="InterPro" id="IPR015943">
    <property type="entry name" value="WD40/YVTN_repeat-like_dom_sf"/>
</dbReference>
<dbReference type="OrthoDB" id="2288928at2759"/>
<dbReference type="PANTHER" id="PTHR24148">
    <property type="entry name" value="ANKYRIN REPEAT DOMAIN-CONTAINING PROTEIN 39 HOMOLOG-RELATED"/>
    <property type="match status" value="1"/>
</dbReference>
<evidence type="ECO:0000313" key="4">
    <source>
        <dbReference type="Proteomes" id="UP000016935"/>
    </source>
</evidence>
<proteinExistence type="predicted"/>